<evidence type="ECO:0000256" key="1">
    <source>
        <dbReference type="SAM" id="MobiDB-lite"/>
    </source>
</evidence>
<protein>
    <submittedName>
        <fullName evidence="2">Uncharacterized protein</fullName>
    </submittedName>
</protein>
<evidence type="ECO:0000313" key="3">
    <source>
        <dbReference type="Proteomes" id="UP001143463"/>
    </source>
</evidence>
<dbReference type="Proteomes" id="UP001143463">
    <property type="component" value="Unassembled WGS sequence"/>
</dbReference>
<dbReference type="AlphaFoldDB" id="A0A9W6L3Z0"/>
<keyword evidence="3" id="KW-1185">Reference proteome</keyword>
<organism evidence="2 3">
    <name type="scientific">Pseudonocardia halophobica</name>
    <dbReference type="NCBI Taxonomy" id="29401"/>
    <lineage>
        <taxon>Bacteria</taxon>
        <taxon>Bacillati</taxon>
        <taxon>Actinomycetota</taxon>
        <taxon>Actinomycetes</taxon>
        <taxon>Pseudonocardiales</taxon>
        <taxon>Pseudonocardiaceae</taxon>
        <taxon>Pseudonocardia</taxon>
    </lineage>
</organism>
<evidence type="ECO:0000313" key="2">
    <source>
        <dbReference type="EMBL" id="GLL12788.1"/>
    </source>
</evidence>
<proteinExistence type="predicted"/>
<accession>A0A9W6L3Z0</accession>
<reference evidence="2" key="2">
    <citation type="submission" date="2023-01" db="EMBL/GenBank/DDBJ databases">
        <authorList>
            <person name="Sun Q."/>
            <person name="Evtushenko L."/>
        </authorList>
    </citation>
    <scope>NUCLEOTIDE SEQUENCE</scope>
    <source>
        <strain evidence="2">VKM Ac-1069</strain>
    </source>
</reference>
<dbReference type="RefSeq" id="WP_037047243.1">
    <property type="nucleotide sequence ID" value="NZ_BAAAUZ010000049.1"/>
</dbReference>
<feature type="region of interest" description="Disordered" evidence="1">
    <location>
        <begin position="1"/>
        <end position="31"/>
    </location>
</feature>
<feature type="compositionally biased region" description="Low complexity" evidence="1">
    <location>
        <begin position="10"/>
        <end position="22"/>
    </location>
</feature>
<dbReference type="EMBL" id="BSFQ01000016">
    <property type="protein sequence ID" value="GLL12788.1"/>
    <property type="molecule type" value="Genomic_DNA"/>
</dbReference>
<reference evidence="2" key="1">
    <citation type="journal article" date="2014" name="Int. J. Syst. Evol. Microbiol.">
        <title>Complete genome sequence of Corynebacterium casei LMG S-19264T (=DSM 44701T), isolated from a smear-ripened cheese.</title>
        <authorList>
            <consortium name="US DOE Joint Genome Institute (JGI-PGF)"/>
            <person name="Walter F."/>
            <person name="Albersmeier A."/>
            <person name="Kalinowski J."/>
            <person name="Ruckert C."/>
        </authorList>
    </citation>
    <scope>NUCLEOTIDE SEQUENCE</scope>
    <source>
        <strain evidence="2">VKM Ac-1069</strain>
    </source>
</reference>
<gene>
    <name evidence="2" type="ORF">GCM10017577_39290</name>
</gene>
<comment type="caution">
    <text evidence="2">The sequence shown here is derived from an EMBL/GenBank/DDBJ whole genome shotgun (WGS) entry which is preliminary data.</text>
</comment>
<name>A0A9W6L3Z0_9PSEU</name>
<sequence length="80" mass="8797">MDAISNDHGAAAVPVPAQRPAPGDCTDPVAADDRLIEEIRTGRRTADDPDPLVRVLVRWRQVMRLPRTGRSGGRRRCGRV</sequence>